<evidence type="ECO:0000313" key="4">
    <source>
        <dbReference type="EMBL" id="UOQ69111.1"/>
    </source>
</evidence>
<dbReference type="PANTHER" id="PTHR42715:SF10">
    <property type="entry name" value="BETA-GLUCOSIDASE"/>
    <property type="match status" value="1"/>
</dbReference>
<keyword evidence="2 4" id="KW-0378">Hydrolase</keyword>
<reference evidence="4" key="1">
    <citation type="submission" date="2022-04" db="EMBL/GenBank/DDBJ databases">
        <title>Hymenobacter sp. isolated from the air.</title>
        <authorList>
            <person name="Won M."/>
            <person name="Lee C.-M."/>
            <person name="Woen H.-Y."/>
            <person name="Kwon S.-W."/>
        </authorList>
    </citation>
    <scope>NUCLEOTIDE SEQUENCE</scope>
    <source>
        <strain evidence="4">5420S-77</strain>
        <plasmid evidence="4">unnamed3</plasmid>
    </source>
</reference>
<keyword evidence="5" id="KW-1185">Reference proteome</keyword>
<organism evidence="4 5">
    <name type="scientific">Hymenobacter volaticus</name>
    <dbReference type="NCBI Taxonomy" id="2932254"/>
    <lineage>
        <taxon>Bacteria</taxon>
        <taxon>Pseudomonadati</taxon>
        <taxon>Bacteroidota</taxon>
        <taxon>Cytophagia</taxon>
        <taxon>Cytophagales</taxon>
        <taxon>Hymenobacteraceae</taxon>
        <taxon>Hymenobacter</taxon>
    </lineage>
</organism>
<proteinExistence type="inferred from homology"/>
<dbReference type="GO" id="GO:0016787">
    <property type="term" value="F:hydrolase activity"/>
    <property type="evidence" value="ECO:0007669"/>
    <property type="project" value="UniProtKB-KW"/>
</dbReference>
<accession>A0ABY4GDW9</accession>
<dbReference type="SUPFAM" id="SSF52279">
    <property type="entry name" value="Beta-D-glucan exohydrolase, C-terminal domain"/>
    <property type="match status" value="1"/>
</dbReference>
<comment type="similarity">
    <text evidence="1">Belongs to the glycosyl hydrolase 3 family.</text>
</comment>
<dbReference type="Proteomes" id="UP000830401">
    <property type="component" value="Plasmid unnamed3"/>
</dbReference>
<protein>
    <submittedName>
        <fullName evidence="4">Glycoside hydrolase family 3 C-terminal domain-containing protein</fullName>
    </submittedName>
</protein>
<geneLocation type="plasmid" evidence="4 5">
    <name>unnamed3</name>
</geneLocation>
<dbReference type="EMBL" id="CP095064">
    <property type="protein sequence ID" value="UOQ69111.1"/>
    <property type="molecule type" value="Genomic_DNA"/>
</dbReference>
<keyword evidence="4" id="KW-0614">Plasmid</keyword>
<dbReference type="InterPro" id="IPR050288">
    <property type="entry name" value="Cellulose_deg_GH3"/>
</dbReference>
<evidence type="ECO:0000256" key="1">
    <source>
        <dbReference type="ARBA" id="ARBA00005336"/>
    </source>
</evidence>
<dbReference type="InterPro" id="IPR013783">
    <property type="entry name" value="Ig-like_fold"/>
</dbReference>
<evidence type="ECO:0000259" key="3">
    <source>
        <dbReference type="Pfam" id="PF01915"/>
    </source>
</evidence>
<evidence type="ECO:0000313" key="5">
    <source>
        <dbReference type="Proteomes" id="UP000830401"/>
    </source>
</evidence>
<evidence type="ECO:0000256" key="2">
    <source>
        <dbReference type="ARBA" id="ARBA00022801"/>
    </source>
</evidence>
<dbReference type="InterPro" id="IPR002772">
    <property type="entry name" value="Glyco_hydro_3_C"/>
</dbReference>
<sequence length="172" mass="18696">MIGGRPNIIRQVVDRSQAVIWGGLPGFGGGQAIAEIISGTVNPSGRLSFTYPQFAGHVSNYHHDNNENSLELSDFGAGFENRGPKYKSTMLTEYGQGLSYTTFRYANLQLSDTVLTGSGSLQATVRVTNAGTKAGKEAVLWFLTDEVGRITRPVRLLKHFEKQEFKPGKAAS</sequence>
<dbReference type="Pfam" id="PF01915">
    <property type="entry name" value="Glyco_hydro_3_C"/>
    <property type="match status" value="1"/>
</dbReference>
<dbReference type="Gene3D" id="3.40.50.1700">
    <property type="entry name" value="Glycoside hydrolase family 3 C-terminal domain"/>
    <property type="match status" value="1"/>
</dbReference>
<dbReference type="PANTHER" id="PTHR42715">
    <property type="entry name" value="BETA-GLUCOSIDASE"/>
    <property type="match status" value="1"/>
</dbReference>
<dbReference type="Gene3D" id="2.60.40.10">
    <property type="entry name" value="Immunoglobulins"/>
    <property type="match status" value="1"/>
</dbReference>
<name>A0ABY4GDW9_9BACT</name>
<dbReference type="InterPro" id="IPR036881">
    <property type="entry name" value="Glyco_hydro_3_C_sf"/>
</dbReference>
<feature type="domain" description="Glycoside hydrolase family 3 C-terminal" evidence="3">
    <location>
        <begin position="2"/>
        <end position="78"/>
    </location>
</feature>
<gene>
    <name evidence="4" type="ORF">MUN86_25670</name>
</gene>